<reference evidence="7" key="1">
    <citation type="submission" date="2017-07" db="EMBL/GenBank/DDBJ databases">
        <title>Taro Niue Genome Assembly and Annotation.</title>
        <authorList>
            <person name="Atibalentja N."/>
            <person name="Keating K."/>
            <person name="Fields C.J."/>
        </authorList>
    </citation>
    <scope>NUCLEOTIDE SEQUENCE</scope>
    <source>
        <strain evidence="7">Niue_2</strain>
        <tissue evidence="7">Leaf</tissue>
    </source>
</reference>
<gene>
    <name evidence="7" type="ORF">Taro_040265</name>
</gene>
<feature type="region of interest" description="Disordered" evidence="5">
    <location>
        <begin position="1"/>
        <end position="116"/>
    </location>
</feature>
<dbReference type="Proteomes" id="UP000652761">
    <property type="component" value="Unassembled WGS sequence"/>
</dbReference>
<name>A0A843W8I3_COLES</name>
<evidence type="ECO:0000256" key="1">
    <source>
        <dbReference type="ARBA" id="ARBA00005234"/>
    </source>
</evidence>
<keyword evidence="4" id="KW-0788">Thiol protease</keyword>
<feature type="compositionally biased region" description="Basic and acidic residues" evidence="5">
    <location>
        <begin position="469"/>
        <end position="485"/>
    </location>
</feature>
<dbReference type="AlphaFoldDB" id="A0A843W8I3"/>
<dbReference type="GO" id="GO:0005634">
    <property type="term" value="C:nucleus"/>
    <property type="evidence" value="ECO:0007669"/>
    <property type="project" value="TreeGrafter"/>
</dbReference>
<feature type="compositionally biased region" description="Basic and acidic residues" evidence="5">
    <location>
        <begin position="508"/>
        <end position="517"/>
    </location>
</feature>
<comment type="similarity">
    <text evidence="1">Belongs to the peptidase C48 family.</text>
</comment>
<comment type="caution">
    <text evidence="7">The sequence shown here is derived from an EMBL/GenBank/DDBJ whole genome shotgun (WGS) entry which is preliminary data.</text>
</comment>
<dbReference type="EMBL" id="NMUH01003869">
    <property type="protein sequence ID" value="MQM07423.1"/>
    <property type="molecule type" value="Genomic_DNA"/>
</dbReference>
<keyword evidence="3" id="KW-0378">Hydrolase</keyword>
<feature type="compositionally biased region" description="Gly residues" evidence="5">
    <location>
        <begin position="518"/>
        <end position="532"/>
    </location>
</feature>
<evidence type="ECO:0000256" key="4">
    <source>
        <dbReference type="ARBA" id="ARBA00022807"/>
    </source>
</evidence>
<keyword evidence="8" id="KW-1185">Reference proteome</keyword>
<organism evidence="7 8">
    <name type="scientific">Colocasia esculenta</name>
    <name type="common">Wild taro</name>
    <name type="synonym">Arum esculentum</name>
    <dbReference type="NCBI Taxonomy" id="4460"/>
    <lineage>
        <taxon>Eukaryota</taxon>
        <taxon>Viridiplantae</taxon>
        <taxon>Streptophyta</taxon>
        <taxon>Embryophyta</taxon>
        <taxon>Tracheophyta</taxon>
        <taxon>Spermatophyta</taxon>
        <taxon>Magnoliopsida</taxon>
        <taxon>Liliopsida</taxon>
        <taxon>Araceae</taxon>
        <taxon>Aroideae</taxon>
        <taxon>Colocasieae</taxon>
        <taxon>Colocasia</taxon>
    </lineage>
</organism>
<dbReference type="InterPro" id="IPR003653">
    <property type="entry name" value="Peptidase_C48_C"/>
</dbReference>
<dbReference type="GO" id="GO:0016926">
    <property type="term" value="P:protein desumoylation"/>
    <property type="evidence" value="ECO:0007669"/>
    <property type="project" value="TreeGrafter"/>
</dbReference>
<feature type="compositionally biased region" description="Gly residues" evidence="5">
    <location>
        <begin position="449"/>
        <end position="468"/>
    </location>
</feature>
<dbReference type="GO" id="GO:0006508">
    <property type="term" value="P:proteolysis"/>
    <property type="evidence" value="ECO:0007669"/>
    <property type="project" value="UniProtKB-KW"/>
</dbReference>
<protein>
    <recommendedName>
        <fullName evidence="6">Ubiquitin-like protease family profile domain-containing protein</fullName>
    </recommendedName>
</protein>
<evidence type="ECO:0000259" key="6">
    <source>
        <dbReference type="PROSITE" id="PS50600"/>
    </source>
</evidence>
<feature type="compositionally biased region" description="Basic and acidic residues" evidence="5">
    <location>
        <begin position="77"/>
        <end position="97"/>
    </location>
</feature>
<evidence type="ECO:0000256" key="3">
    <source>
        <dbReference type="ARBA" id="ARBA00022801"/>
    </source>
</evidence>
<dbReference type="InterPro" id="IPR038765">
    <property type="entry name" value="Papain-like_cys_pep_sf"/>
</dbReference>
<dbReference type="GO" id="GO:0016929">
    <property type="term" value="F:deSUMOylase activity"/>
    <property type="evidence" value="ECO:0007669"/>
    <property type="project" value="TreeGrafter"/>
</dbReference>
<evidence type="ECO:0000256" key="2">
    <source>
        <dbReference type="ARBA" id="ARBA00022670"/>
    </source>
</evidence>
<dbReference type="Pfam" id="PF02902">
    <property type="entry name" value="Peptidase_C48"/>
    <property type="match status" value="1"/>
</dbReference>
<dbReference type="Gene3D" id="3.40.395.10">
    <property type="entry name" value="Adenoviral Proteinase, Chain A"/>
    <property type="match status" value="1"/>
</dbReference>
<proteinExistence type="inferred from homology"/>
<feature type="domain" description="Ubiquitin-like protease family profile" evidence="6">
    <location>
        <begin position="177"/>
        <end position="373"/>
    </location>
</feature>
<evidence type="ECO:0000313" key="8">
    <source>
        <dbReference type="Proteomes" id="UP000652761"/>
    </source>
</evidence>
<feature type="region of interest" description="Disordered" evidence="5">
    <location>
        <begin position="439"/>
        <end position="536"/>
    </location>
</feature>
<dbReference type="PANTHER" id="PTHR12606">
    <property type="entry name" value="SENTRIN/SUMO-SPECIFIC PROTEASE"/>
    <property type="match status" value="1"/>
</dbReference>
<accession>A0A843W8I3</accession>
<dbReference type="PROSITE" id="PS50600">
    <property type="entry name" value="ULP_PROTEASE"/>
    <property type="match status" value="1"/>
</dbReference>
<evidence type="ECO:0000256" key="5">
    <source>
        <dbReference type="SAM" id="MobiDB-lite"/>
    </source>
</evidence>
<keyword evidence="2" id="KW-0645">Protease</keyword>
<evidence type="ECO:0000313" key="7">
    <source>
        <dbReference type="EMBL" id="MQM07423.1"/>
    </source>
</evidence>
<feature type="compositionally biased region" description="Basic and acidic residues" evidence="5">
    <location>
        <begin position="1"/>
        <end position="13"/>
    </location>
</feature>
<sequence>MDRRLHRLEEQFERQPQWQHPPPKPESAMLVLPPPELPTASVRSHAVAKMSSRRPDCHILSYSKENRPHKVAVRKKKEQEEDQRKKKDEEDEHMKKDEEEEEEKKRKRVSAGTRIRRQPELYTPDDFWYHKATKMNVSTSEQMYVDSQESTDTLPRGKKEERRDYVAREALGVAEKSLIEQFLNECIINEDFMFNDTVEGYENFLSFNDIRELLFARESESVVIDCYVHAYLFLPREENPDIFWNFGYVEATLKGYVQSCKDDKSKEQHLEYAFGKLDRAPNEFNLIFSPMHVGTNHWALLVIHIKEKEFHVYDSLRNKDRRDIPQYVEELKRYLKGKHIDAHKWPLRYPDPCPQQGSRDDCGIFTCKYMECLARRDIQDLSFIRASKVRPPLHQSVLQCTRTFIAYTTEGEELPHHRYNLNSITRSLGGGKRILVVEGGEEEERAGWEGRGGGTGRDGRGGGGGTSREGGERRNGPGREGRERNYLQSKLPNPITRWMREGRKRNVPGRDQRKVDGDGGACGTGGDGGTGEAGALPSLWGAQLDVNICK</sequence>
<dbReference type="PANTHER" id="PTHR12606:SF136">
    <property type="entry name" value="ULP1 PROTEASE FAMILY PROTEIN"/>
    <property type="match status" value="1"/>
</dbReference>
<dbReference type="SUPFAM" id="SSF54001">
    <property type="entry name" value="Cysteine proteinases"/>
    <property type="match status" value="1"/>
</dbReference>
<feature type="compositionally biased region" description="Basic residues" evidence="5">
    <location>
        <begin position="67"/>
        <end position="76"/>
    </location>
</feature>